<feature type="transmembrane region" description="Helical" evidence="7">
    <location>
        <begin position="31"/>
        <end position="52"/>
    </location>
</feature>
<feature type="transmembrane region" description="Helical" evidence="7">
    <location>
        <begin position="153"/>
        <end position="171"/>
    </location>
</feature>
<evidence type="ECO:0000313" key="10">
    <source>
        <dbReference type="Proteomes" id="UP000249008"/>
    </source>
</evidence>
<evidence type="ECO:0000256" key="5">
    <source>
        <dbReference type="ARBA" id="ARBA00022989"/>
    </source>
</evidence>
<gene>
    <name evidence="9" type="primary">bcrC</name>
    <name evidence="9" type="ORF">NCTC12112_01145</name>
</gene>
<dbReference type="SMART" id="SM00014">
    <property type="entry name" value="acidPPc"/>
    <property type="match status" value="1"/>
</dbReference>
<keyword evidence="3 7" id="KW-0812">Transmembrane</keyword>
<accession>A0AAX2J948</accession>
<dbReference type="GO" id="GO:0005886">
    <property type="term" value="C:plasma membrane"/>
    <property type="evidence" value="ECO:0007669"/>
    <property type="project" value="UniProtKB-SubCell"/>
</dbReference>
<evidence type="ECO:0000256" key="6">
    <source>
        <dbReference type="ARBA" id="ARBA00023136"/>
    </source>
</evidence>
<dbReference type="EC" id="3.6.1.27" evidence="9"/>
<dbReference type="Gene3D" id="1.20.144.10">
    <property type="entry name" value="Phosphatidic acid phosphatase type 2/haloperoxidase"/>
    <property type="match status" value="2"/>
</dbReference>
<evidence type="ECO:0000256" key="1">
    <source>
        <dbReference type="ARBA" id="ARBA00004651"/>
    </source>
</evidence>
<evidence type="ECO:0000256" key="4">
    <source>
        <dbReference type="ARBA" id="ARBA00022801"/>
    </source>
</evidence>
<keyword evidence="5 7" id="KW-1133">Transmembrane helix</keyword>
<dbReference type="AlphaFoldDB" id="A0AAX2J948"/>
<sequence length="177" mass="20236">MLHLFESTDIQILFYIQEHHRNLFLDKFMPLVTKLGNVGIFWIVLACVLMVIKKYRKIGIMMFISIFLCALIGNIILKPLVRRIRPFDLVNFTQLLISAPKDFSFPSGHTMASFASAAVLFSQNKKWGICAFIFAFIIGYSRLYLFVHYPSDVIMGAVIGCILGIVSVKLYNKFINT</sequence>
<keyword evidence="6 7" id="KW-0472">Membrane</keyword>
<feature type="domain" description="Phosphatidic acid phosphatase type 2/haloperoxidase" evidence="8">
    <location>
        <begin position="58"/>
        <end position="168"/>
    </location>
</feature>
<dbReference type="PANTHER" id="PTHR14969:SF62">
    <property type="entry name" value="DECAPRENYLPHOSPHORYL-5-PHOSPHORIBOSE PHOSPHATASE RV3807C-RELATED"/>
    <property type="match status" value="1"/>
</dbReference>
<evidence type="ECO:0000256" key="3">
    <source>
        <dbReference type="ARBA" id="ARBA00022692"/>
    </source>
</evidence>
<protein>
    <submittedName>
        <fullName evidence="9">Undecaprenyl-diphosphatase BcrC</fullName>
        <ecNumber evidence="9">3.6.1.27</ecNumber>
    </submittedName>
</protein>
<evidence type="ECO:0000313" key="9">
    <source>
        <dbReference type="EMBL" id="SQJ01235.1"/>
    </source>
</evidence>
<dbReference type="RefSeq" id="WP_005978060.1">
    <property type="nucleotide sequence ID" value="NZ_CABKNW010000002.1"/>
</dbReference>
<organism evidence="9 10">
    <name type="scientific">Fusobacterium ulcerans</name>
    <dbReference type="NCBI Taxonomy" id="861"/>
    <lineage>
        <taxon>Bacteria</taxon>
        <taxon>Fusobacteriati</taxon>
        <taxon>Fusobacteriota</taxon>
        <taxon>Fusobacteriia</taxon>
        <taxon>Fusobacteriales</taxon>
        <taxon>Fusobacteriaceae</taxon>
        <taxon>Fusobacterium</taxon>
    </lineage>
</organism>
<dbReference type="KEGG" id="ful:C4N20_12905"/>
<evidence type="ECO:0000256" key="7">
    <source>
        <dbReference type="SAM" id="Phobius"/>
    </source>
</evidence>
<dbReference type="GO" id="GO:0050380">
    <property type="term" value="F:undecaprenyl-diphosphatase activity"/>
    <property type="evidence" value="ECO:0007669"/>
    <property type="project" value="UniProtKB-EC"/>
</dbReference>
<feature type="transmembrane region" description="Helical" evidence="7">
    <location>
        <begin position="58"/>
        <end position="77"/>
    </location>
</feature>
<comment type="subcellular location">
    <subcellularLocation>
        <location evidence="1">Cell membrane</location>
        <topology evidence="1">Multi-pass membrane protein</topology>
    </subcellularLocation>
</comment>
<dbReference type="InterPro" id="IPR000326">
    <property type="entry name" value="PAP2/HPO"/>
</dbReference>
<evidence type="ECO:0000256" key="2">
    <source>
        <dbReference type="ARBA" id="ARBA00022475"/>
    </source>
</evidence>
<keyword evidence="2" id="KW-1003">Cell membrane</keyword>
<name>A0AAX2J948_9FUSO</name>
<dbReference type="Pfam" id="PF01569">
    <property type="entry name" value="PAP2"/>
    <property type="match status" value="1"/>
</dbReference>
<evidence type="ECO:0000259" key="8">
    <source>
        <dbReference type="SMART" id="SM00014"/>
    </source>
</evidence>
<dbReference type="GeneID" id="78455717"/>
<feature type="transmembrane region" description="Helical" evidence="7">
    <location>
        <begin position="127"/>
        <end position="147"/>
    </location>
</feature>
<dbReference type="PANTHER" id="PTHR14969">
    <property type="entry name" value="SPHINGOSINE-1-PHOSPHATE PHOSPHOHYDROLASE"/>
    <property type="match status" value="1"/>
</dbReference>
<dbReference type="EMBL" id="LS483487">
    <property type="protein sequence ID" value="SQJ01235.1"/>
    <property type="molecule type" value="Genomic_DNA"/>
</dbReference>
<keyword evidence="4 9" id="KW-0378">Hydrolase</keyword>
<dbReference type="Proteomes" id="UP000249008">
    <property type="component" value="Chromosome 1"/>
</dbReference>
<proteinExistence type="predicted"/>
<dbReference type="SUPFAM" id="SSF48317">
    <property type="entry name" value="Acid phosphatase/Vanadium-dependent haloperoxidase"/>
    <property type="match status" value="1"/>
</dbReference>
<reference evidence="9 10" key="1">
    <citation type="submission" date="2018-06" db="EMBL/GenBank/DDBJ databases">
        <authorList>
            <consortium name="Pathogen Informatics"/>
            <person name="Doyle S."/>
        </authorList>
    </citation>
    <scope>NUCLEOTIDE SEQUENCE [LARGE SCALE GENOMIC DNA]</scope>
    <source>
        <strain evidence="9 10">NCTC12112</strain>
    </source>
</reference>
<dbReference type="InterPro" id="IPR036938">
    <property type="entry name" value="PAP2/HPO_sf"/>
</dbReference>